<dbReference type="InterPro" id="IPR011051">
    <property type="entry name" value="RmlC_Cupin_sf"/>
</dbReference>
<evidence type="ECO:0000256" key="5">
    <source>
        <dbReference type="ARBA" id="ARBA00022723"/>
    </source>
</evidence>
<dbReference type="InterPro" id="IPR007045">
    <property type="entry name" value="KduI"/>
</dbReference>
<sequence length="273" mass="29214">MSVTRLWSTHPDDARRLTGDELRERFVLPGLFTEGAPSWGYAHDDRLLVGGLTVAGGDPVALTAPEEIAAGYLLERRELAVVGLAGAVTVVADGETFGVGPQDVLYLPLGTRNVAVSGTGTVYLVSAPAHRRTAAALASRDDVEALVLGSAEQSNHRTIRKYVHADGIESNQLVLGITTLEPGSVWNTMPPHTHSRRTEVYLYDGLGTDVAVHLMGEPEATRQLLLHDRDVVVAPPWSIHCASATSAYSFVWAMAGENLDYGDVVAVDPATLR</sequence>
<evidence type="ECO:0000313" key="10">
    <source>
        <dbReference type="Proteomes" id="UP000321723"/>
    </source>
</evidence>
<reference evidence="9 11" key="2">
    <citation type="submission" date="2020-08" db="EMBL/GenBank/DDBJ databases">
        <title>Sequencing the genomes of 1000 actinobacteria strains.</title>
        <authorList>
            <person name="Klenk H.-P."/>
        </authorList>
    </citation>
    <scope>NUCLEOTIDE SEQUENCE [LARGE SCALE GENOMIC DNA]</scope>
    <source>
        <strain evidence="9 11">DSM 9581</strain>
    </source>
</reference>
<keyword evidence="5" id="KW-0479">Metal-binding</keyword>
<evidence type="ECO:0000256" key="6">
    <source>
        <dbReference type="ARBA" id="ARBA00022833"/>
    </source>
</evidence>
<keyword evidence="10" id="KW-1185">Reference proteome</keyword>
<dbReference type="GO" id="GO:0046872">
    <property type="term" value="F:metal ion binding"/>
    <property type="evidence" value="ECO:0007669"/>
    <property type="project" value="UniProtKB-KW"/>
</dbReference>
<dbReference type="CDD" id="cd20491">
    <property type="entry name" value="cupin_KduI_C"/>
    <property type="match status" value="1"/>
</dbReference>
<evidence type="ECO:0000256" key="7">
    <source>
        <dbReference type="ARBA" id="ARBA00023235"/>
    </source>
</evidence>
<evidence type="ECO:0000256" key="1">
    <source>
        <dbReference type="ARBA" id="ARBA00000552"/>
    </source>
</evidence>
<comment type="similarity">
    <text evidence="3">Belongs to the KduI family.</text>
</comment>
<name>A0A511FFX4_9CELL</name>
<dbReference type="InterPro" id="IPR027449">
    <property type="entry name" value="KduI_N"/>
</dbReference>
<comment type="catalytic activity">
    <reaction evidence="1">
        <text>5-dehydro-4-deoxy-D-glucuronate = 3-deoxy-D-glycero-2,5-hexodiulosonate</text>
        <dbReference type="Rhea" id="RHEA:23896"/>
        <dbReference type="ChEBI" id="CHEBI:17117"/>
        <dbReference type="ChEBI" id="CHEBI:29071"/>
        <dbReference type="EC" id="5.3.1.17"/>
    </reaction>
</comment>
<evidence type="ECO:0000313" key="8">
    <source>
        <dbReference type="EMBL" id="GEL47504.1"/>
    </source>
</evidence>
<evidence type="ECO:0000313" key="11">
    <source>
        <dbReference type="Proteomes" id="UP000564629"/>
    </source>
</evidence>
<dbReference type="InterPro" id="IPR021120">
    <property type="entry name" value="KduI/IolB_isomerase"/>
</dbReference>
<accession>A0A511FFX4</accession>
<dbReference type="GO" id="GO:0008697">
    <property type="term" value="F:4-deoxy-L-threo-5-hexosulose-uronate ketol-isomerase activity"/>
    <property type="evidence" value="ECO:0007669"/>
    <property type="project" value="UniProtKB-EC"/>
</dbReference>
<keyword evidence="6" id="KW-0862">Zinc</keyword>
<keyword evidence="7 8" id="KW-0413">Isomerase</keyword>
<dbReference type="Pfam" id="PF04962">
    <property type="entry name" value="KduI"/>
    <property type="match status" value="1"/>
</dbReference>
<organism evidence="8 10">
    <name type="scientific">Cellulomonas hominis</name>
    <dbReference type="NCBI Taxonomy" id="156981"/>
    <lineage>
        <taxon>Bacteria</taxon>
        <taxon>Bacillati</taxon>
        <taxon>Actinomycetota</taxon>
        <taxon>Actinomycetes</taxon>
        <taxon>Micrococcales</taxon>
        <taxon>Cellulomonadaceae</taxon>
        <taxon>Cellulomonas</taxon>
    </lineage>
</organism>
<dbReference type="OrthoDB" id="9770644at2"/>
<dbReference type="GO" id="GO:0019698">
    <property type="term" value="P:D-galacturonate catabolic process"/>
    <property type="evidence" value="ECO:0007669"/>
    <property type="project" value="TreeGrafter"/>
</dbReference>
<protein>
    <recommendedName>
        <fullName evidence="4">5-dehydro-4-deoxy-D-glucuronate isomerase</fullName>
        <ecNumber evidence="4">5.3.1.17</ecNumber>
    </recommendedName>
</protein>
<reference evidence="8 10" key="1">
    <citation type="submission" date="2019-07" db="EMBL/GenBank/DDBJ databases">
        <title>Whole genome shotgun sequence of Cellulomonas hominis NBRC 16055.</title>
        <authorList>
            <person name="Hosoyama A."/>
            <person name="Uohara A."/>
            <person name="Ohji S."/>
            <person name="Ichikawa N."/>
        </authorList>
    </citation>
    <scope>NUCLEOTIDE SEQUENCE [LARGE SCALE GENOMIC DNA]</scope>
    <source>
        <strain evidence="8 10">NBRC 16055</strain>
    </source>
</reference>
<dbReference type="AlphaFoldDB" id="A0A511FFX4"/>
<dbReference type="Gene3D" id="2.60.120.10">
    <property type="entry name" value="Jelly Rolls"/>
    <property type="match status" value="1"/>
</dbReference>
<dbReference type="PANTHER" id="PTHR38461:SF1">
    <property type="entry name" value="4-DEOXY-L-THREO-5-HEXOSULOSE-URONATE KETOL-ISOMERASE"/>
    <property type="match status" value="1"/>
</dbReference>
<dbReference type="EC" id="5.3.1.17" evidence="4"/>
<dbReference type="SUPFAM" id="SSF51182">
    <property type="entry name" value="RmlC-like cupins"/>
    <property type="match status" value="1"/>
</dbReference>
<evidence type="ECO:0000256" key="2">
    <source>
        <dbReference type="ARBA" id="ARBA00001947"/>
    </source>
</evidence>
<dbReference type="EMBL" id="JACHDN010000001">
    <property type="protein sequence ID" value="MBB5472107.1"/>
    <property type="molecule type" value="Genomic_DNA"/>
</dbReference>
<comment type="cofactor">
    <cofactor evidence="2">
        <name>Zn(2+)</name>
        <dbReference type="ChEBI" id="CHEBI:29105"/>
    </cofactor>
</comment>
<dbReference type="InterPro" id="IPR014710">
    <property type="entry name" value="RmlC-like_jellyroll"/>
</dbReference>
<dbReference type="Gene3D" id="2.60.120.520">
    <property type="entry name" value="pectin degrading enzyme 5-keto 4- deoxyuronate isomerase, domain 1"/>
    <property type="match status" value="1"/>
</dbReference>
<dbReference type="PANTHER" id="PTHR38461">
    <property type="entry name" value="4-DEOXY-L-THREO-5-HEXOSULOSE-URONATE KETOL-ISOMERASE"/>
    <property type="match status" value="1"/>
</dbReference>
<evidence type="ECO:0000256" key="4">
    <source>
        <dbReference type="ARBA" id="ARBA00012547"/>
    </source>
</evidence>
<gene>
    <name evidence="8" type="primary">kduI</name>
    <name evidence="8" type="ORF">CHO01_26200</name>
    <name evidence="9" type="ORF">HNR08_000843</name>
</gene>
<comment type="caution">
    <text evidence="8">The sequence shown here is derived from an EMBL/GenBank/DDBJ whole genome shotgun (WGS) entry which is preliminary data.</text>
</comment>
<dbReference type="Proteomes" id="UP000321723">
    <property type="component" value="Unassembled WGS sequence"/>
</dbReference>
<evidence type="ECO:0000256" key="3">
    <source>
        <dbReference type="ARBA" id="ARBA00008086"/>
    </source>
</evidence>
<proteinExistence type="inferred from homology"/>
<dbReference type="NCBIfam" id="NF002091">
    <property type="entry name" value="PRK00924.1"/>
    <property type="match status" value="1"/>
</dbReference>
<dbReference type="GO" id="GO:0042840">
    <property type="term" value="P:D-glucuronate catabolic process"/>
    <property type="evidence" value="ECO:0007669"/>
    <property type="project" value="TreeGrafter"/>
</dbReference>
<dbReference type="GO" id="GO:0045490">
    <property type="term" value="P:pectin catabolic process"/>
    <property type="evidence" value="ECO:0007669"/>
    <property type="project" value="InterPro"/>
</dbReference>
<evidence type="ECO:0000313" key="9">
    <source>
        <dbReference type="EMBL" id="MBB5472107.1"/>
    </source>
</evidence>
<dbReference type="Proteomes" id="UP000564629">
    <property type="component" value="Unassembled WGS sequence"/>
</dbReference>
<dbReference type="EMBL" id="BJVQ01000039">
    <property type="protein sequence ID" value="GEL47504.1"/>
    <property type="molecule type" value="Genomic_DNA"/>
</dbReference>
<dbReference type="RefSeq" id="WP_146838649.1">
    <property type="nucleotide sequence ID" value="NZ_BJVQ01000039.1"/>
</dbReference>